<dbReference type="eggNOG" id="ENOG502SCVB">
    <property type="taxonomic scope" value="Eukaryota"/>
</dbReference>
<keyword evidence="2" id="KW-1133">Transmembrane helix</keyword>
<keyword evidence="2" id="KW-0472">Membrane</keyword>
<dbReference type="HOGENOM" id="CLU_1547679_0_0_1"/>
<feature type="region of interest" description="Disordered" evidence="1">
    <location>
        <begin position="138"/>
        <end position="169"/>
    </location>
</feature>
<name>W4KN34_HETIT</name>
<proteinExistence type="predicted"/>
<evidence type="ECO:0000256" key="1">
    <source>
        <dbReference type="SAM" id="MobiDB-lite"/>
    </source>
</evidence>
<evidence type="ECO:0000313" key="3">
    <source>
        <dbReference type="EMBL" id="ETW87227.1"/>
    </source>
</evidence>
<dbReference type="KEGG" id="hir:HETIRDRAFT_307848"/>
<dbReference type="AlphaFoldDB" id="W4KN34"/>
<keyword evidence="2" id="KW-0812">Transmembrane</keyword>
<dbReference type="InParanoid" id="W4KN34"/>
<reference evidence="3 4" key="1">
    <citation type="journal article" date="2012" name="New Phytol.">
        <title>Insight into trade-off between wood decay and parasitism from the genome of a fungal forest pathogen.</title>
        <authorList>
            <person name="Olson A."/>
            <person name="Aerts A."/>
            <person name="Asiegbu F."/>
            <person name="Belbahri L."/>
            <person name="Bouzid O."/>
            <person name="Broberg A."/>
            <person name="Canback B."/>
            <person name="Coutinho P.M."/>
            <person name="Cullen D."/>
            <person name="Dalman K."/>
            <person name="Deflorio G."/>
            <person name="van Diepen L.T."/>
            <person name="Dunand C."/>
            <person name="Duplessis S."/>
            <person name="Durling M."/>
            <person name="Gonthier P."/>
            <person name="Grimwood J."/>
            <person name="Fossdal C.G."/>
            <person name="Hansson D."/>
            <person name="Henrissat B."/>
            <person name="Hietala A."/>
            <person name="Himmelstrand K."/>
            <person name="Hoffmeister D."/>
            <person name="Hogberg N."/>
            <person name="James T.Y."/>
            <person name="Karlsson M."/>
            <person name="Kohler A."/>
            <person name="Kues U."/>
            <person name="Lee Y.H."/>
            <person name="Lin Y.C."/>
            <person name="Lind M."/>
            <person name="Lindquist E."/>
            <person name="Lombard V."/>
            <person name="Lucas S."/>
            <person name="Lunden K."/>
            <person name="Morin E."/>
            <person name="Murat C."/>
            <person name="Park J."/>
            <person name="Raffaello T."/>
            <person name="Rouze P."/>
            <person name="Salamov A."/>
            <person name="Schmutz J."/>
            <person name="Solheim H."/>
            <person name="Stahlberg J."/>
            <person name="Velez H."/>
            <person name="de Vries R.P."/>
            <person name="Wiebenga A."/>
            <person name="Woodward S."/>
            <person name="Yakovlev I."/>
            <person name="Garbelotto M."/>
            <person name="Martin F."/>
            <person name="Grigoriev I.V."/>
            <person name="Stenlid J."/>
        </authorList>
    </citation>
    <scope>NUCLEOTIDE SEQUENCE [LARGE SCALE GENOMIC DNA]</scope>
    <source>
        <strain evidence="3 4">TC 32-1</strain>
    </source>
</reference>
<gene>
    <name evidence="3" type="ORF">HETIRDRAFT_307848</name>
</gene>
<feature type="transmembrane region" description="Helical" evidence="2">
    <location>
        <begin position="20"/>
        <end position="43"/>
    </location>
</feature>
<dbReference type="Proteomes" id="UP000030671">
    <property type="component" value="Unassembled WGS sequence"/>
</dbReference>
<dbReference type="OrthoDB" id="2500246at2759"/>
<keyword evidence="4" id="KW-1185">Reference proteome</keyword>
<dbReference type="EMBL" id="KI925454">
    <property type="protein sequence ID" value="ETW87227.1"/>
    <property type="molecule type" value="Genomic_DNA"/>
</dbReference>
<protein>
    <submittedName>
        <fullName evidence="3">Uncharacterized protein</fullName>
    </submittedName>
</protein>
<accession>W4KN34</accession>
<evidence type="ECO:0000313" key="4">
    <source>
        <dbReference type="Proteomes" id="UP000030671"/>
    </source>
</evidence>
<feature type="transmembrane region" description="Helical" evidence="2">
    <location>
        <begin position="50"/>
        <end position="72"/>
    </location>
</feature>
<dbReference type="GeneID" id="20669531"/>
<feature type="transmembrane region" description="Helical" evidence="2">
    <location>
        <begin position="78"/>
        <end position="99"/>
    </location>
</feature>
<dbReference type="RefSeq" id="XP_009541156.1">
    <property type="nucleotide sequence ID" value="XM_009542861.1"/>
</dbReference>
<organism evidence="3 4">
    <name type="scientific">Heterobasidion irregulare (strain TC 32-1)</name>
    <dbReference type="NCBI Taxonomy" id="747525"/>
    <lineage>
        <taxon>Eukaryota</taxon>
        <taxon>Fungi</taxon>
        <taxon>Dikarya</taxon>
        <taxon>Basidiomycota</taxon>
        <taxon>Agaricomycotina</taxon>
        <taxon>Agaricomycetes</taxon>
        <taxon>Russulales</taxon>
        <taxon>Bondarzewiaceae</taxon>
        <taxon>Heterobasidion</taxon>
        <taxon>Heterobasidion annosum species complex</taxon>
    </lineage>
</organism>
<sequence length="169" mass="18216">MSDFVQGLDPSRFVLAETVLSFAISPFAAPTYNLPIFLFGLYAQENTEAVLSLQVFSALLGASALFDLIWMFQNPQAWVIRMVSVLIFLFKAPTFLAFANSLRSRGHLTGLGGLGGACAVWTMPGGFSSNDRDGYQAVHEHSVPETARPPIASPQIHQAPPAPGAYQSV</sequence>
<evidence type="ECO:0000256" key="2">
    <source>
        <dbReference type="SAM" id="Phobius"/>
    </source>
</evidence>